<dbReference type="InterPro" id="IPR032821">
    <property type="entry name" value="PKS_assoc"/>
</dbReference>
<keyword evidence="7" id="KW-0511">Multifunctional enzyme</keyword>
<gene>
    <name evidence="13" type="ORF">BJX68DRAFT_279537</name>
</gene>
<dbReference type="SUPFAM" id="SSF53901">
    <property type="entry name" value="Thiolase-like"/>
    <property type="match status" value="1"/>
</dbReference>
<dbReference type="SMART" id="SM00823">
    <property type="entry name" value="PKS_PP"/>
    <property type="match status" value="1"/>
</dbReference>
<dbReference type="InterPro" id="IPR001227">
    <property type="entry name" value="Ac_transferase_dom_sf"/>
</dbReference>
<protein>
    <recommendedName>
        <fullName evidence="15">Polyketide synthase</fullName>
    </recommendedName>
</protein>
<keyword evidence="6" id="KW-0560">Oxidoreductase</keyword>
<dbReference type="Pfam" id="PF00109">
    <property type="entry name" value="ketoacyl-synt"/>
    <property type="match status" value="1"/>
</dbReference>
<dbReference type="Pfam" id="PF02801">
    <property type="entry name" value="Ketoacyl-synt_C"/>
    <property type="match status" value="1"/>
</dbReference>
<dbReference type="Gene3D" id="3.40.366.10">
    <property type="entry name" value="Malonyl-Coenzyme A Acyl Carrier Protein, domain 2"/>
    <property type="match status" value="1"/>
</dbReference>
<evidence type="ECO:0008006" key="15">
    <source>
        <dbReference type="Google" id="ProtNLM"/>
    </source>
</evidence>
<dbReference type="InterPro" id="IPR014031">
    <property type="entry name" value="Ketoacyl_synth_C"/>
</dbReference>
<evidence type="ECO:0000256" key="6">
    <source>
        <dbReference type="ARBA" id="ARBA00023002"/>
    </source>
</evidence>
<dbReference type="Gene3D" id="3.40.50.720">
    <property type="entry name" value="NAD(P)-binding Rossmann-like Domain"/>
    <property type="match status" value="1"/>
</dbReference>
<dbReference type="InterPro" id="IPR049552">
    <property type="entry name" value="PKS_DH_N"/>
</dbReference>
<evidence type="ECO:0000256" key="2">
    <source>
        <dbReference type="ARBA" id="ARBA00022553"/>
    </source>
</evidence>
<dbReference type="InterPro" id="IPR020807">
    <property type="entry name" value="PKS_DH"/>
</dbReference>
<dbReference type="RefSeq" id="XP_070893298.1">
    <property type="nucleotide sequence ID" value="XM_071048754.1"/>
</dbReference>
<dbReference type="Gene3D" id="1.10.1200.10">
    <property type="entry name" value="ACP-like"/>
    <property type="match status" value="1"/>
</dbReference>
<dbReference type="PROSITE" id="PS00059">
    <property type="entry name" value="ADH_ZINC"/>
    <property type="match status" value="1"/>
</dbReference>
<dbReference type="SUPFAM" id="SSF50129">
    <property type="entry name" value="GroES-like"/>
    <property type="match status" value="1"/>
</dbReference>
<dbReference type="GeneID" id="98163918"/>
<dbReference type="InterPro" id="IPR020806">
    <property type="entry name" value="PKS_PP-bd"/>
</dbReference>
<dbReference type="InterPro" id="IPR042104">
    <property type="entry name" value="PKS_dehydratase_sf"/>
</dbReference>
<proteinExistence type="predicted"/>
<dbReference type="PROSITE" id="PS50075">
    <property type="entry name" value="CARRIER"/>
    <property type="match status" value="1"/>
</dbReference>
<dbReference type="SUPFAM" id="SSF47336">
    <property type="entry name" value="ACP-like"/>
    <property type="match status" value="1"/>
</dbReference>
<dbReference type="InterPro" id="IPR020843">
    <property type="entry name" value="ER"/>
</dbReference>
<evidence type="ECO:0000256" key="1">
    <source>
        <dbReference type="ARBA" id="ARBA00022450"/>
    </source>
</evidence>
<dbReference type="InterPro" id="IPR049900">
    <property type="entry name" value="PKS_mFAS_DH"/>
</dbReference>
<dbReference type="InterPro" id="IPR050091">
    <property type="entry name" value="PKS_NRPS_Biosynth_Enz"/>
</dbReference>
<dbReference type="Gene3D" id="3.40.50.150">
    <property type="entry name" value="Vaccinia Virus protein VP39"/>
    <property type="match status" value="1"/>
</dbReference>
<dbReference type="PANTHER" id="PTHR43775:SF49">
    <property type="entry name" value="SYNTHASE, PUTATIVE (JCVI)-RELATED"/>
    <property type="match status" value="1"/>
</dbReference>
<evidence type="ECO:0000259" key="10">
    <source>
        <dbReference type="PROSITE" id="PS50075"/>
    </source>
</evidence>
<accession>A0ABR4JFW7</accession>
<dbReference type="SMART" id="SM00826">
    <property type="entry name" value="PKS_DH"/>
    <property type="match status" value="1"/>
</dbReference>
<dbReference type="InterPro" id="IPR016035">
    <property type="entry name" value="Acyl_Trfase/lysoPLipase"/>
</dbReference>
<dbReference type="Pfam" id="PF16197">
    <property type="entry name" value="KAsynt_C_assoc"/>
    <property type="match status" value="1"/>
</dbReference>
<dbReference type="Pfam" id="PF00698">
    <property type="entry name" value="Acyl_transf_1"/>
    <property type="match status" value="1"/>
</dbReference>
<dbReference type="Pfam" id="PF08240">
    <property type="entry name" value="ADH_N"/>
    <property type="match status" value="1"/>
</dbReference>
<keyword evidence="2" id="KW-0597">Phosphoprotein</keyword>
<dbReference type="SMART" id="SM00829">
    <property type="entry name" value="PKS_ER"/>
    <property type="match status" value="1"/>
</dbReference>
<dbReference type="CDD" id="cd00833">
    <property type="entry name" value="PKS"/>
    <property type="match status" value="1"/>
</dbReference>
<evidence type="ECO:0000313" key="13">
    <source>
        <dbReference type="EMBL" id="KAL2838941.1"/>
    </source>
</evidence>
<dbReference type="PROSITE" id="PS52019">
    <property type="entry name" value="PKS_MFAS_DH"/>
    <property type="match status" value="1"/>
</dbReference>
<dbReference type="CDD" id="cd05195">
    <property type="entry name" value="enoyl_red"/>
    <property type="match status" value="1"/>
</dbReference>
<evidence type="ECO:0000256" key="3">
    <source>
        <dbReference type="ARBA" id="ARBA00022603"/>
    </source>
</evidence>
<dbReference type="EMBL" id="JBFXLR010000079">
    <property type="protein sequence ID" value="KAL2838941.1"/>
    <property type="molecule type" value="Genomic_DNA"/>
</dbReference>
<comment type="caution">
    <text evidence="13">The sequence shown here is derived from an EMBL/GenBank/DDBJ whole genome shotgun (WGS) entry which is preliminary data.</text>
</comment>
<dbReference type="Proteomes" id="UP001610444">
    <property type="component" value="Unassembled WGS sequence"/>
</dbReference>
<dbReference type="InterPro" id="IPR014043">
    <property type="entry name" value="Acyl_transferase_dom"/>
</dbReference>
<dbReference type="InterPro" id="IPR036736">
    <property type="entry name" value="ACP-like_sf"/>
</dbReference>
<feature type="domain" description="Ketosynthase family 3 (KS3)" evidence="11">
    <location>
        <begin position="1"/>
        <end position="426"/>
    </location>
</feature>
<dbReference type="PROSITE" id="PS00012">
    <property type="entry name" value="PHOSPHOPANTETHEINE"/>
    <property type="match status" value="1"/>
</dbReference>
<keyword evidence="4" id="KW-0808">Transferase</keyword>
<dbReference type="SUPFAM" id="SSF55048">
    <property type="entry name" value="Probable ACP-binding domain of malonyl-CoA ACP transacylase"/>
    <property type="match status" value="1"/>
</dbReference>
<evidence type="ECO:0000256" key="7">
    <source>
        <dbReference type="ARBA" id="ARBA00023268"/>
    </source>
</evidence>
<dbReference type="Gene3D" id="3.40.47.10">
    <property type="match status" value="1"/>
</dbReference>
<keyword evidence="3" id="KW-0489">Methyltransferase</keyword>
<dbReference type="InterPro" id="IPR013154">
    <property type="entry name" value="ADH-like_N"/>
</dbReference>
<evidence type="ECO:0000256" key="5">
    <source>
        <dbReference type="ARBA" id="ARBA00022857"/>
    </source>
</evidence>
<feature type="domain" description="Carrier" evidence="10">
    <location>
        <begin position="2528"/>
        <end position="2603"/>
    </location>
</feature>
<dbReference type="SUPFAM" id="SSF52151">
    <property type="entry name" value="FabD/lysophospholipase-like"/>
    <property type="match status" value="1"/>
</dbReference>
<dbReference type="InterPro" id="IPR020841">
    <property type="entry name" value="PKS_Beta-ketoAc_synthase_dom"/>
</dbReference>
<dbReference type="Pfam" id="PF21089">
    <property type="entry name" value="PKS_DH_N"/>
    <property type="match status" value="1"/>
</dbReference>
<dbReference type="SUPFAM" id="SSF51735">
    <property type="entry name" value="NAD(P)-binding Rossmann-fold domains"/>
    <property type="match status" value="2"/>
</dbReference>
<dbReference type="SMART" id="SM00822">
    <property type="entry name" value="PKS_KR"/>
    <property type="match status" value="1"/>
</dbReference>
<feature type="domain" description="PKS/mFAS DH" evidence="12">
    <location>
        <begin position="932"/>
        <end position="1245"/>
    </location>
</feature>
<dbReference type="Gene3D" id="3.90.180.10">
    <property type="entry name" value="Medium-chain alcohol dehydrogenases, catalytic domain"/>
    <property type="match status" value="1"/>
</dbReference>
<keyword evidence="14" id="KW-1185">Reference proteome</keyword>
<reference evidence="13 14" key="1">
    <citation type="submission" date="2024-07" db="EMBL/GenBank/DDBJ databases">
        <title>Section-level genome sequencing and comparative genomics of Aspergillus sections Usti and Cavernicolus.</title>
        <authorList>
            <consortium name="Lawrence Berkeley National Laboratory"/>
            <person name="Nybo J.L."/>
            <person name="Vesth T.C."/>
            <person name="Theobald S."/>
            <person name="Frisvad J.C."/>
            <person name="Larsen T.O."/>
            <person name="Kjaerboelling I."/>
            <person name="Rothschild-Mancinelli K."/>
            <person name="Lyhne E.K."/>
            <person name="Kogle M.E."/>
            <person name="Barry K."/>
            <person name="Clum A."/>
            <person name="Na H."/>
            <person name="Ledsgaard L."/>
            <person name="Lin J."/>
            <person name="Lipzen A."/>
            <person name="Kuo A."/>
            <person name="Riley R."/>
            <person name="Mondo S."/>
            <person name="LaButti K."/>
            <person name="Haridas S."/>
            <person name="Pangalinan J."/>
            <person name="Salamov A.A."/>
            <person name="Simmons B.A."/>
            <person name="Magnuson J.K."/>
            <person name="Chen J."/>
            <person name="Drula E."/>
            <person name="Henrissat B."/>
            <person name="Wiebenga A."/>
            <person name="Lubbers R.J."/>
            <person name="Gomes A.C."/>
            <person name="Macurrencykelacurrency M.R."/>
            <person name="Stajich J."/>
            <person name="Grigoriev I.V."/>
            <person name="Mortensen U.H."/>
            <person name="De vries R.P."/>
            <person name="Baker S.E."/>
            <person name="Andersen M.R."/>
        </authorList>
    </citation>
    <scope>NUCLEOTIDE SEQUENCE [LARGE SCALE GENOMIC DNA]</scope>
    <source>
        <strain evidence="13 14">CBS 756.74</strain>
    </source>
</reference>
<dbReference type="SMART" id="SM00825">
    <property type="entry name" value="PKS_KS"/>
    <property type="match status" value="1"/>
</dbReference>
<organism evidence="13 14">
    <name type="scientific">Aspergillus pseudodeflectus</name>
    <dbReference type="NCBI Taxonomy" id="176178"/>
    <lineage>
        <taxon>Eukaryota</taxon>
        <taxon>Fungi</taxon>
        <taxon>Dikarya</taxon>
        <taxon>Ascomycota</taxon>
        <taxon>Pezizomycotina</taxon>
        <taxon>Eurotiomycetes</taxon>
        <taxon>Eurotiomycetidae</taxon>
        <taxon>Eurotiales</taxon>
        <taxon>Aspergillaceae</taxon>
        <taxon>Aspergillus</taxon>
        <taxon>Aspergillus subgen. Nidulantes</taxon>
    </lineage>
</organism>
<dbReference type="Pfam" id="PF00550">
    <property type="entry name" value="PP-binding"/>
    <property type="match status" value="1"/>
</dbReference>
<dbReference type="InterPro" id="IPR016039">
    <property type="entry name" value="Thiolase-like"/>
</dbReference>
<dbReference type="SMART" id="SM00827">
    <property type="entry name" value="PKS_AT"/>
    <property type="match status" value="1"/>
</dbReference>
<feature type="active site" description="Proton acceptor; for dehydratase activity" evidence="9">
    <location>
        <position position="964"/>
    </location>
</feature>
<dbReference type="InterPro" id="IPR009081">
    <property type="entry name" value="PP-bd_ACP"/>
</dbReference>
<evidence type="ECO:0000313" key="14">
    <source>
        <dbReference type="Proteomes" id="UP001610444"/>
    </source>
</evidence>
<sequence length="2611" mass="282457">MATRLPGGVHTPSALWDLLTTKRSGRCRVPASRYTVSSFLGPGKLGHVASEYGYFLDDIDLRDVDTSFWSGMTRKELEAMDPAQRLALEVVYECLQSAGQKARELRGKDVGVFVGTFGGDWSDLDSRDPQRYHMYRMTGQGDYMLANRVSYEFGFGGPSVTTRTACSSSLTALHSACQSLIAGDCSSAVVASANLILSPAPCIIMQEQGIISPSGSCKSFDAGADGYARGEAVSAIYVKRLADAIRDGDPVRSVIRSSCVNSASALASTPTSGSGAEGKSITTPSALAQEVLIRRGLELAGVGDLKSVAMIECHGTGTQVGDPIETTAVGNVFGEHGIYIGSVKSNLGHSEGASGLTSIIKMTLALEKKIIPPNINFSTPNPKIPWQRFKLKVPTEPIPWPVDRAELVGVNSFGIGGSNAHVLLASAASYGLTPSAANKGTATSTSSLTPHLLFFSATHPSSVSRSISAHQAYALSHPDSLPDMAYSLALKREVLSHRAFCVTDGEDNWVPSKTRRTRAAPTLVFVFTGQGAQWPRMGRELIKTVPRFRERIEELDRVLDSLEDPPGWRVLDEILAPKRKSRLSTAEFSQPCTTALQVALIDLLSSYGIRPAAVIGHSSGEIAAAYAARAITAADAIKIAYYRGKVLPTLSPSPSPSRADASEAVPVSREGGMAAVGLGVEQITPYLKPGVRVGCENSPQSTTLTGEKKVLEDVLRAIESENEDVFVRWLSVDRAYHSHHMDPVAPAYVDLLTKAGVCTANRDMDPAIDFFSSVTGRRVDKTKLLDPAYWAQNLVSPVLFSTAMTSLCQTHPEPKVLLELGPHSALSAPIRQILNHHQAPSASASTPADEYIPTLIRNNNSHRDLLTALGELWFRNTPIDLNAIFNTAKTKAEFLPDLPMYPWHYTRGENAEKLWSETRLAHEWRFRQFPHHELLGVRVLESTEDNPSWRNVLRLESVPWVKDHVVGGQVVFPAVGFVGMLGEAMRQVNGGSLEGGFTVRGLRISAALVLSTEAEGDEGVEMVTQLMRTDAIPGPGGDQTWYTFTIHSYQPKPNGKKGTWIKHVAGRVSSGPGTSSVLPPAAPSPSPLPRALSRRAWYRKMREMGLEYGPRFMGLNDMSAHPIEKRLVATVVNDTPEAGKEKPGESVYAVHPASLDCLIQAIIPATFNGLTRRFRSLGLPTYIDEIYVCPPLDSSMTIEACIDGHETTGTTTPDISRTITATANNKLAVRISGLQLSATSITQSSDPFPYGPHAAVELEWREDISLVRDIGSLFRPARIEDAADERRRAEVYALLDRFGAACIFDTARRLDGVEVSPAKPDMVHFKRWVVRAKEMMESGAYPGLRAEDIGALTQAQDVGGTGRTQSTTLIGDLYNLLLNPPTAASAPATALYRIHQSALSLLAGEASALDLLSTDNTFHAVNELVQSHADYTAFLSLLAHRKPNVRILEIGGGTGATTRRVLDALRAASTYDERMYYSYTWTDLSPGFVAAAKRTFAGVPGMEFAVLDIERDPLGQGQGQGFEAGSFDLVIACNVLHATTSLHTSLTNIRPLLHPEGRLFIQELSPATNARWINYIMGVLPGWWSGENDGRYPEPYVSVERWDGLLREAGFGGVMGSGFDGYSCNCIVAGLAGNTDKEREGRRVTLLHSAGAVSDAAVGVRRILVEAGVAVDYYALDAVVPPPSGQDVVSVLDLEAPFFHDVDEASFENLKRLLSHLHQQQSTDGNNNSGILWLTGASQIACKDPRYGMVNGVARVIRTEMNIDFATVELEDFEAETLAQVPAIVEEFTRRTFIGKNGIRANMEWAVVGGKALIGRYHFIRVEDELERTGSRNESRDIVKKVQQTSPGRLDTLCWREMPASLSSSQALGETKVLVQVRAVGLNSTDLLMATGANPLLTDASSTTHPPGHEGTGLILATGSAVHGLAVGDRVMVTGPGCLATTLQLDQRLCVRMPDSLTYEDGATMALAYCTAIHCLLDIGRLRKGMTVLIHAQGGGSSIAIAAVDVARMMGAEIFATVSSDEETNFLMQTFDIPRHRIFPSRTTAFYAGIMEATNGVGVDVVLSPDSASGELLHSSWNCTAEFGTFVDVSLGQSRGQSQGLLGMNPFDANRTFVHFDILRMIEKQPQRIESLMARTIEYYRAGLIHPVTPTTFPAEALVDAFRHMQNTEQHQHMAKTVITIPEDTTLLHAEPSRRPLVLRPDRAYLFVGGLGGLGRSVSTWLAEHGARHLVFLSPSAGTVPDDDPLLVELAVAGCTTTRVSGSASNIQDVHTAIQAAGIPIAGVLNACMVLADTSFTDMTLPTWHKATDPKVRGTWNLHSALQALQPEEPLDFFFLFSSISAAGGQWGQANYNAGNTFLDAFVAYRHGLGLPAAAVNVGVMQDVGYLARNENAELLEALKATAQWLNTEGELLDVLELAMLRSMPATDKSGTRYSYVNHSQICMGMRSTLPMDAPGNRTVWRGDPRMLVYMNVENHEQSLSGSSTSTDSEQVLAQFLREASSDLALLRASKTAAVLAAAIGRTLAGFSGSGQSTTDEPRAKEDQPADIDIDIDASLSTSGIDSLVSMELRNWIRRKIGVEISVLEIVRAECVRELGVVAQRRLVDKYEACL</sequence>
<evidence type="ECO:0000256" key="4">
    <source>
        <dbReference type="ARBA" id="ARBA00022679"/>
    </source>
</evidence>
<evidence type="ECO:0000256" key="8">
    <source>
        <dbReference type="ARBA" id="ARBA00023315"/>
    </source>
</evidence>
<dbReference type="SUPFAM" id="SSF53335">
    <property type="entry name" value="S-adenosyl-L-methionine-dependent methyltransferases"/>
    <property type="match status" value="1"/>
</dbReference>
<feature type="region of interest" description="N-terminal hotdog fold" evidence="9">
    <location>
        <begin position="932"/>
        <end position="1075"/>
    </location>
</feature>
<dbReference type="InterPro" id="IPR016036">
    <property type="entry name" value="Malonyl_transacylase_ACP-bd"/>
</dbReference>
<keyword evidence="1" id="KW-0596">Phosphopantetheine</keyword>
<dbReference type="InterPro" id="IPR006162">
    <property type="entry name" value="Ppantetheine_attach_site"/>
</dbReference>
<dbReference type="InterPro" id="IPR013968">
    <property type="entry name" value="PKS_KR"/>
</dbReference>
<keyword evidence="5" id="KW-0521">NADP</keyword>
<dbReference type="InterPro" id="IPR029063">
    <property type="entry name" value="SAM-dependent_MTases_sf"/>
</dbReference>
<dbReference type="InterPro" id="IPR013217">
    <property type="entry name" value="Methyltransf_12"/>
</dbReference>
<dbReference type="Gene3D" id="3.10.129.110">
    <property type="entry name" value="Polyketide synthase dehydratase"/>
    <property type="match status" value="1"/>
</dbReference>
<feature type="active site" description="Proton donor; for dehydratase activity" evidence="9">
    <location>
        <position position="1156"/>
    </location>
</feature>
<dbReference type="Pfam" id="PF08659">
    <property type="entry name" value="KR"/>
    <property type="match status" value="1"/>
</dbReference>
<dbReference type="PANTHER" id="PTHR43775">
    <property type="entry name" value="FATTY ACID SYNTHASE"/>
    <property type="match status" value="1"/>
</dbReference>
<dbReference type="CDD" id="cd02440">
    <property type="entry name" value="AdoMet_MTases"/>
    <property type="match status" value="1"/>
</dbReference>
<dbReference type="Pfam" id="PF13602">
    <property type="entry name" value="ADH_zinc_N_2"/>
    <property type="match status" value="1"/>
</dbReference>
<dbReference type="InterPro" id="IPR036291">
    <property type="entry name" value="NAD(P)-bd_dom_sf"/>
</dbReference>
<keyword evidence="8" id="KW-0012">Acyltransferase</keyword>
<name>A0ABR4JFW7_9EURO</name>
<dbReference type="InterPro" id="IPR011032">
    <property type="entry name" value="GroES-like_sf"/>
</dbReference>
<feature type="region of interest" description="C-terminal hotdog fold" evidence="9">
    <location>
        <begin position="1088"/>
        <end position="1245"/>
    </location>
</feature>
<dbReference type="Pfam" id="PF08242">
    <property type="entry name" value="Methyltransf_12"/>
    <property type="match status" value="1"/>
</dbReference>
<dbReference type="InterPro" id="IPR014030">
    <property type="entry name" value="Ketoacyl_synth_N"/>
</dbReference>
<dbReference type="InterPro" id="IPR002328">
    <property type="entry name" value="ADH_Zn_CS"/>
</dbReference>
<evidence type="ECO:0000256" key="9">
    <source>
        <dbReference type="PROSITE-ProRule" id="PRU01363"/>
    </source>
</evidence>
<dbReference type="InterPro" id="IPR057326">
    <property type="entry name" value="KR_dom"/>
</dbReference>
<evidence type="ECO:0000259" key="12">
    <source>
        <dbReference type="PROSITE" id="PS52019"/>
    </source>
</evidence>
<dbReference type="PROSITE" id="PS52004">
    <property type="entry name" value="KS3_2"/>
    <property type="match status" value="1"/>
</dbReference>
<dbReference type="InterPro" id="IPR049551">
    <property type="entry name" value="PKS_DH_C"/>
</dbReference>
<dbReference type="Pfam" id="PF14765">
    <property type="entry name" value="PS-DH"/>
    <property type="match status" value="1"/>
</dbReference>
<evidence type="ECO:0000259" key="11">
    <source>
        <dbReference type="PROSITE" id="PS52004"/>
    </source>
</evidence>